<dbReference type="PANTHER" id="PTHR46101">
    <property type="match status" value="1"/>
</dbReference>
<dbReference type="InterPro" id="IPR015422">
    <property type="entry name" value="PyrdxlP-dep_Trfase_small"/>
</dbReference>
<keyword evidence="3" id="KW-0210">Decarboxylase</keyword>
<reference evidence="8 9" key="1">
    <citation type="journal article" date="2017" name="Antonie Van Leeuwenhoek">
        <title>Phylogenomic resolution of the bacterial genus Pantoea and its relationship with Erwinia and Tatumella.</title>
        <authorList>
            <person name="Palmer M."/>
            <person name="Steenkamp E.T."/>
            <person name="Coetzee M.P."/>
            <person name="Chan W.Y."/>
            <person name="van Zyl E."/>
            <person name="De Maayer P."/>
            <person name="Coutinho T.A."/>
            <person name="Blom J."/>
            <person name="Smits T.H."/>
            <person name="Duffy B."/>
            <person name="Venter S.N."/>
        </authorList>
    </citation>
    <scope>NUCLEOTIDE SEQUENCE [LARGE SCALE GENOMIC DNA]</scope>
    <source>
        <strain evidence="8 9">LMG 2657</strain>
    </source>
</reference>
<keyword evidence="5 7" id="KW-0456">Lyase</keyword>
<dbReference type="InterPro" id="IPR015424">
    <property type="entry name" value="PyrdxlP-dep_Trfase"/>
</dbReference>
<comment type="similarity">
    <text evidence="2 7">Belongs to the group II decarboxylase family.</text>
</comment>
<dbReference type="Proteomes" id="UP000193749">
    <property type="component" value="Unassembled WGS sequence"/>
</dbReference>
<dbReference type="SUPFAM" id="SSF53383">
    <property type="entry name" value="PLP-dependent transferases"/>
    <property type="match status" value="1"/>
</dbReference>
<dbReference type="Gene3D" id="3.90.1150.10">
    <property type="entry name" value="Aspartate Aminotransferase, domain 1"/>
    <property type="match status" value="1"/>
</dbReference>
<organism evidence="8 9">
    <name type="scientific">Pantoea cypripedii</name>
    <name type="common">Pectobacterium cypripedii</name>
    <name type="synonym">Erwinia cypripedii</name>
    <dbReference type="NCBI Taxonomy" id="55209"/>
    <lineage>
        <taxon>Bacteria</taxon>
        <taxon>Pseudomonadati</taxon>
        <taxon>Pseudomonadota</taxon>
        <taxon>Gammaproteobacteria</taxon>
        <taxon>Enterobacterales</taxon>
        <taxon>Erwiniaceae</taxon>
        <taxon>Pantoea</taxon>
    </lineage>
</organism>
<evidence type="ECO:0000313" key="8">
    <source>
        <dbReference type="EMBL" id="ORM88073.1"/>
    </source>
</evidence>
<dbReference type="STRING" id="55209.HA50_29505"/>
<comment type="caution">
    <text evidence="8">The sequence shown here is derived from an EMBL/GenBank/DDBJ whole genome shotgun (WGS) entry which is preliminary data.</text>
</comment>
<keyword evidence="9" id="KW-1185">Reference proteome</keyword>
<evidence type="ECO:0000256" key="5">
    <source>
        <dbReference type="ARBA" id="ARBA00023239"/>
    </source>
</evidence>
<protein>
    <recommendedName>
        <fullName evidence="10">Histidine decarboxylase</fullName>
    </recommendedName>
</protein>
<dbReference type="GO" id="GO:0016831">
    <property type="term" value="F:carboxy-lyase activity"/>
    <property type="evidence" value="ECO:0007669"/>
    <property type="project" value="UniProtKB-KW"/>
</dbReference>
<evidence type="ECO:0000256" key="3">
    <source>
        <dbReference type="ARBA" id="ARBA00022793"/>
    </source>
</evidence>
<evidence type="ECO:0000256" key="4">
    <source>
        <dbReference type="ARBA" id="ARBA00022898"/>
    </source>
</evidence>
<dbReference type="Pfam" id="PF00282">
    <property type="entry name" value="Pyridoxal_deC"/>
    <property type="match status" value="1"/>
</dbReference>
<sequence>MLLHTRELEQEVLEYFRQLWHAELREPLTQESFWGYVLAMGSTEGNMYALWSAREYFRAKQLAGKTRRKALSVPVLYYSQESHYSLEKCASILGITTFQEMGDKDYPGQCPITADGSWPHGVPVDQHGAVNPESLTALVDFFAAHGHPPIMVLNVGTTFQGGFDDAQIVWQQLSPILEQHNFNVQTTGDSRPDFWIHIDGALGAAYLPYLEMAHQKKISEVKGPQFDFRLPFVSSIVMSSHKWYGAPFASGVYMTKEKYRMQPATLPEYIHSPDTTLGGTRNGMSALFLWYMVNTVSQPMQSEIAAQCEQLAAYAYERLTTINAIHPLFRVERGPQSLVVVFTRPEKEIFKKFHLSGRGGLAHIVVMPHVTRLAIDSLVEALQQNDAFAEQVNLSTMPVVNIQEHNHGM</sequence>
<keyword evidence="4 6" id="KW-0663">Pyridoxal phosphate</keyword>
<dbReference type="AlphaFoldDB" id="A0A1X1EGW7"/>
<accession>A0A1X1EGW7</accession>
<dbReference type="InterPro" id="IPR051151">
    <property type="entry name" value="Group_II_Decarboxylase"/>
</dbReference>
<evidence type="ECO:0000256" key="6">
    <source>
        <dbReference type="PIRSR" id="PIRSR602129-50"/>
    </source>
</evidence>
<dbReference type="GO" id="GO:0019752">
    <property type="term" value="P:carboxylic acid metabolic process"/>
    <property type="evidence" value="ECO:0007669"/>
    <property type="project" value="InterPro"/>
</dbReference>
<evidence type="ECO:0008006" key="10">
    <source>
        <dbReference type="Google" id="ProtNLM"/>
    </source>
</evidence>
<name>A0A1X1EGW7_PANCY</name>
<dbReference type="Gene3D" id="3.40.640.10">
    <property type="entry name" value="Type I PLP-dependent aspartate aminotransferase-like (Major domain)"/>
    <property type="match status" value="1"/>
</dbReference>
<dbReference type="InterPro" id="IPR015421">
    <property type="entry name" value="PyrdxlP-dep_Trfase_major"/>
</dbReference>
<dbReference type="PANTHER" id="PTHR46101:SF18">
    <property type="entry name" value="HISTIDINE DECARBOXYLASE"/>
    <property type="match status" value="1"/>
</dbReference>
<dbReference type="EMBL" id="MLJI01000003">
    <property type="protein sequence ID" value="ORM88073.1"/>
    <property type="molecule type" value="Genomic_DNA"/>
</dbReference>
<proteinExistence type="inferred from homology"/>
<evidence type="ECO:0000256" key="7">
    <source>
        <dbReference type="RuleBase" id="RU000382"/>
    </source>
</evidence>
<feature type="modified residue" description="N6-(pyridoxal phosphate)lysine" evidence="6">
    <location>
        <position position="242"/>
    </location>
</feature>
<dbReference type="GO" id="GO:0030170">
    <property type="term" value="F:pyridoxal phosphate binding"/>
    <property type="evidence" value="ECO:0007669"/>
    <property type="project" value="InterPro"/>
</dbReference>
<dbReference type="InterPro" id="IPR002129">
    <property type="entry name" value="PyrdxlP-dep_de-COase"/>
</dbReference>
<evidence type="ECO:0000313" key="9">
    <source>
        <dbReference type="Proteomes" id="UP000193749"/>
    </source>
</evidence>
<gene>
    <name evidence="8" type="ORF">HA50_29505</name>
</gene>
<evidence type="ECO:0000256" key="1">
    <source>
        <dbReference type="ARBA" id="ARBA00001933"/>
    </source>
</evidence>
<comment type="cofactor">
    <cofactor evidence="1 6 7">
        <name>pyridoxal 5'-phosphate</name>
        <dbReference type="ChEBI" id="CHEBI:597326"/>
    </cofactor>
</comment>
<evidence type="ECO:0000256" key="2">
    <source>
        <dbReference type="ARBA" id="ARBA00009533"/>
    </source>
</evidence>